<keyword evidence="3" id="KW-1185">Reference proteome</keyword>
<evidence type="ECO:0000313" key="2">
    <source>
        <dbReference type="EMBL" id="KAF0737007.1"/>
    </source>
</evidence>
<feature type="region of interest" description="Disordered" evidence="1">
    <location>
        <begin position="116"/>
        <end position="183"/>
    </location>
</feature>
<dbReference type="Proteomes" id="UP000481153">
    <property type="component" value="Unassembled WGS sequence"/>
</dbReference>
<evidence type="ECO:0000256" key="1">
    <source>
        <dbReference type="SAM" id="MobiDB-lite"/>
    </source>
</evidence>
<comment type="caution">
    <text evidence="2">The sequence shown here is derived from an EMBL/GenBank/DDBJ whole genome shotgun (WGS) entry which is preliminary data.</text>
</comment>
<reference evidence="2 3" key="1">
    <citation type="submission" date="2019-07" db="EMBL/GenBank/DDBJ databases">
        <title>Genomics analysis of Aphanomyces spp. identifies a new class of oomycete effector associated with host adaptation.</title>
        <authorList>
            <person name="Gaulin E."/>
        </authorList>
    </citation>
    <scope>NUCLEOTIDE SEQUENCE [LARGE SCALE GENOMIC DNA]</scope>
    <source>
        <strain evidence="2 3">ATCC 201684</strain>
    </source>
</reference>
<proteinExistence type="predicted"/>
<accession>A0A6G0XA94</accession>
<name>A0A6G0XA94_9STRA</name>
<sequence length="654" mass="75343">MVQSQEERRLRRSTFTVRDGYHLEDVNRTKNQEVDKQFFPELIPHIDPPPQIDVPSLLKDIATPRITRTPHSPTSLLDCPQTLIPDTPLDRQTSLKLSSPTTSWLIYRDEHESSANSQPLSHLLPLLSTPKSPPTSGPLSARYAQPHRQIRSRPVKPLSKTSLLPRLPIPSPRIRLQTNPPTARRKQYNTANSLQRQKTVLPVADPHALSLGARILRFQIAPHELDAIVKTHDAKKQQRIASHGVNLVARNRRFVAKNASPNQDDWFEQERKRQEEAKLRCDRRREEMAKTIAASVDRWAARRKEEELHRERHLLARKMLCYVIVGKIAHKFHALYRASEGRILMGQQHRATRRIQYFWRRKSQARCLSHVTHALLVIQKSMVKWYHRCRHRKLCQAVQIIVTSVEEFQEAKFRRCILKYRHCIYKFQSMFRGWASITEARTKLLLLYWAKVEKSIAEKTAAAITNDLMQSAIPEIANLTPTSRPLSNRRASIRLPTPNGTLPIGGRAGFGSPTDFLEHMNMIRRGTADPSSRNRARATTSRIPITLKVNLLKALLRQKRAEFLDARLKLQEKWQTQLEKRRERGVTMDALTIVALDSLRFEKSLFLMLQSIKEDEMIGKSSITSTRRLIALQLSSKKQKLKSKPPKSTASTTP</sequence>
<evidence type="ECO:0000313" key="3">
    <source>
        <dbReference type="Proteomes" id="UP000481153"/>
    </source>
</evidence>
<protein>
    <submittedName>
        <fullName evidence="2">Uncharacterized protein</fullName>
    </submittedName>
</protein>
<feature type="compositionally biased region" description="Low complexity" evidence="1">
    <location>
        <begin position="162"/>
        <end position="176"/>
    </location>
</feature>
<dbReference type="VEuPathDB" id="FungiDB:AeMF1_005162"/>
<gene>
    <name evidence="2" type="ORF">Ae201684_006818</name>
</gene>
<feature type="compositionally biased region" description="Low complexity" evidence="1">
    <location>
        <begin position="117"/>
        <end position="130"/>
    </location>
</feature>
<dbReference type="AlphaFoldDB" id="A0A6G0XA94"/>
<dbReference type="EMBL" id="VJMJ01000085">
    <property type="protein sequence ID" value="KAF0737007.1"/>
    <property type="molecule type" value="Genomic_DNA"/>
</dbReference>
<organism evidence="2 3">
    <name type="scientific">Aphanomyces euteiches</name>
    <dbReference type="NCBI Taxonomy" id="100861"/>
    <lineage>
        <taxon>Eukaryota</taxon>
        <taxon>Sar</taxon>
        <taxon>Stramenopiles</taxon>
        <taxon>Oomycota</taxon>
        <taxon>Saprolegniomycetes</taxon>
        <taxon>Saprolegniales</taxon>
        <taxon>Verrucalvaceae</taxon>
        <taxon>Aphanomyces</taxon>
    </lineage>
</organism>